<dbReference type="GO" id="GO:0005886">
    <property type="term" value="C:plasma membrane"/>
    <property type="evidence" value="ECO:0007669"/>
    <property type="project" value="UniProtKB-SubCell"/>
</dbReference>
<evidence type="ECO:0000256" key="3">
    <source>
        <dbReference type="ARBA" id="ARBA00022692"/>
    </source>
</evidence>
<dbReference type="Proteomes" id="UP000251647">
    <property type="component" value="Unassembled WGS sequence"/>
</dbReference>
<dbReference type="InterPro" id="IPR018076">
    <property type="entry name" value="T2SS_GspF_dom"/>
</dbReference>
<evidence type="ECO:0000256" key="2">
    <source>
        <dbReference type="ARBA" id="ARBA00022475"/>
    </source>
</evidence>
<dbReference type="EMBL" id="UATL01000008">
    <property type="protein sequence ID" value="SPY45998.1"/>
    <property type="molecule type" value="Genomic_DNA"/>
</dbReference>
<evidence type="ECO:0000256" key="1">
    <source>
        <dbReference type="ARBA" id="ARBA00004651"/>
    </source>
</evidence>
<gene>
    <name evidence="8" type="ORF">NCTC11647_04343</name>
</gene>
<dbReference type="Pfam" id="PF00482">
    <property type="entry name" value="T2SSF"/>
    <property type="match status" value="1"/>
</dbReference>
<evidence type="ECO:0000256" key="4">
    <source>
        <dbReference type="ARBA" id="ARBA00022989"/>
    </source>
</evidence>
<feature type="transmembrane region" description="Helical" evidence="6">
    <location>
        <begin position="277"/>
        <end position="297"/>
    </location>
</feature>
<evidence type="ECO:0000313" key="9">
    <source>
        <dbReference type="Proteomes" id="UP000251647"/>
    </source>
</evidence>
<accession>A0A2X1WKH8</accession>
<comment type="subcellular location">
    <subcellularLocation>
        <location evidence="1">Cell membrane</location>
        <topology evidence="1">Multi-pass membrane protein</topology>
    </subcellularLocation>
</comment>
<feature type="domain" description="Type II secretion system protein GspF" evidence="7">
    <location>
        <begin position="165"/>
        <end position="291"/>
    </location>
</feature>
<evidence type="ECO:0000313" key="8">
    <source>
        <dbReference type="EMBL" id="SPY45998.1"/>
    </source>
</evidence>
<feature type="transmembrane region" description="Helical" evidence="6">
    <location>
        <begin position="96"/>
        <end position="116"/>
    </location>
</feature>
<evidence type="ECO:0000256" key="6">
    <source>
        <dbReference type="SAM" id="Phobius"/>
    </source>
</evidence>
<organism evidence="8 9">
    <name type="scientific">Photobacterium damselae</name>
    <dbReference type="NCBI Taxonomy" id="38293"/>
    <lineage>
        <taxon>Bacteria</taxon>
        <taxon>Pseudomonadati</taxon>
        <taxon>Pseudomonadota</taxon>
        <taxon>Gammaproteobacteria</taxon>
        <taxon>Vibrionales</taxon>
        <taxon>Vibrionaceae</taxon>
        <taxon>Photobacterium</taxon>
    </lineage>
</organism>
<proteinExistence type="predicted"/>
<name>A0A2X1WKH8_PHODM</name>
<keyword evidence="3 6" id="KW-0812">Transmembrane</keyword>
<protein>
    <submittedName>
        <fullName evidence="8">Flp pilus assembly protein TadB</fullName>
    </submittedName>
</protein>
<dbReference type="PANTHER" id="PTHR35007:SF2">
    <property type="entry name" value="PILUS ASSEMBLE PROTEIN"/>
    <property type="match status" value="1"/>
</dbReference>
<keyword evidence="5 6" id="KW-0472">Membrane</keyword>
<reference evidence="8 9" key="1">
    <citation type="submission" date="2018-06" db="EMBL/GenBank/DDBJ databases">
        <authorList>
            <consortium name="Pathogen Informatics"/>
            <person name="Doyle S."/>
        </authorList>
    </citation>
    <scope>NUCLEOTIDE SEQUENCE [LARGE SCALE GENOMIC DNA]</scope>
    <source>
        <strain evidence="8 9">NCTC11647</strain>
    </source>
</reference>
<dbReference type="PANTHER" id="PTHR35007">
    <property type="entry name" value="INTEGRAL MEMBRANE PROTEIN-RELATED"/>
    <property type="match status" value="1"/>
</dbReference>
<feature type="transmembrane region" description="Helical" evidence="6">
    <location>
        <begin position="128"/>
        <end position="147"/>
    </location>
</feature>
<keyword evidence="2" id="KW-1003">Cell membrane</keyword>
<evidence type="ECO:0000259" key="7">
    <source>
        <dbReference type="Pfam" id="PF00482"/>
    </source>
</evidence>
<keyword evidence="4 6" id="KW-1133">Transmembrane helix</keyword>
<dbReference type="AlphaFoldDB" id="A0A2X1WKH8"/>
<sequence>MAANEGRSLSMNESTLIFIAMASIFFGIAIILWMIISKVSKQDIYTDFAIVPSSNVHNKTNSLEELKKYLPSALSADVKEIDKKFYSAGFYDFKYAYLYMPIKYLLVLIGSGSIYWFSKGIFDNPTMMAIICVWVVLCISMPDIVLAQKSKTLRHKISGQLPYLLDLLAMCVQTGMTIESSMSYLSREMKGFDRDLSHLLTRTNDRARIIGLEQALDELYIRVPTNEMRSFVMTIKQSLQYGSSIYNILTTLAADIRDMRMLTLEEKIGKLAAKMSIPLILFILIPIVILIAAPGVLRMLQNA</sequence>
<feature type="transmembrane region" description="Helical" evidence="6">
    <location>
        <begin position="16"/>
        <end position="36"/>
    </location>
</feature>
<evidence type="ECO:0000256" key="5">
    <source>
        <dbReference type="ARBA" id="ARBA00023136"/>
    </source>
</evidence>